<evidence type="ECO:0000313" key="3">
    <source>
        <dbReference type="Proteomes" id="UP001501442"/>
    </source>
</evidence>
<dbReference type="Proteomes" id="UP001501442">
    <property type="component" value="Unassembled WGS sequence"/>
</dbReference>
<organism evidence="2 3">
    <name type="scientific">Actinoallomurus vinaceus</name>
    <dbReference type="NCBI Taxonomy" id="1080074"/>
    <lineage>
        <taxon>Bacteria</taxon>
        <taxon>Bacillati</taxon>
        <taxon>Actinomycetota</taxon>
        <taxon>Actinomycetes</taxon>
        <taxon>Streptosporangiales</taxon>
        <taxon>Thermomonosporaceae</taxon>
        <taxon>Actinoallomurus</taxon>
    </lineage>
</organism>
<dbReference type="Gene3D" id="3.30.1460.10">
    <property type="match status" value="1"/>
</dbReference>
<reference evidence="3" key="1">
    <citation type="journal article" date="2019" name="Int. J. Syst. Evol. Microbiol.">
        <title>The Global Catalogue of Microorganisms (GCM) 10K type strain sequencing project: providing services to taxonomists for standard genome sequencing and annotation.</title>
        <authorList>
            <consortium name="The Broad Institute Genomics Platform"/>
            <consortium name="The Broad Institute Genome Sequencing Center for Infectious Disease"/>
            <person name="Wu L."/>
            <person name="Ma J."/>
        </authorList>
    </citation>
    <scope>NUCLEOTIDE SEQUENCE [LARGE SCALE GENOMIC DNA]</scope>
    <source>
        <strain evidence="3">JCM 17939</strain>
    </source>
</reference>
<comment type="caution">
    <text evidence="2">The sequence shown here is derived from an EMBL/GenBank/DDBJ whole genome shotgun (WGS) entry which is preliminary data.</text>
</comment>
<dbReference type="InterPro" id="IPR019660">
    <property type="entry name" value="Put_sensory_transdc_reg_YbjN"/>
</dbReference>
<dbReference type="EMBL" id="BAABHK010000013">
    <property type="protein sequence ID" value="GAA4634359.1"/>
    <property type="molecule type" value="Genomic_DNA"/>
</dbReference>
<feature type="region of interest" description="Disordered" evidence="1">
    <location>
        <begin position="160"/>
        <end position="181"/>
    </location>
</feature>
<dbReference type="SUPFAM" id="SSF69635">
    <property type="entry name" value="Type III secretory system chaperone-like"/>
    <property type="match status" value="1"/>
</dbReference>
<evidence type="ECO:0000313" key="2">
    <source>
        <dbReference type="EMBL" id="GAA4634359.1"/>
    </source>
</evidence>
<dbReference type="RefSeq" id="WP_345437326.1">
    <property type="nucleotide sequence ID" value="NZ_BAABHK010000013.1"/>
</dbReference>
<accession>A0ABP8UKX5</accession>
<name>A0ABP8UKX5_9ACTN</name>
<dbReference type="Pfam" id="PF10722">
    <property type="entry name" value="YbjN"/>
    <property type="match status" value="1"/>
</dbReference>
<keyword evidence="3" id="KW-1185">Reference proteome</keyword>
<protein>
    <submittedName>
        <fullName evidence="2">YbjN domain-containing protein</fullName>
    </submittedName>
</protein>
<gene>
    <name evidence="2" type="ORF">GCM10023196_075560</name>
</gene>
<sequence length="181" mass="20213">MNADEALKAILDEQGLEYERPRPGAYLVKLPGKHKLATMTWLIAGDHSLHVEAFFCRQPDENHEEFYRWLLRKNGGMYGVGFTLDPVGDVYLVGRLPLSAVTPEEIDRILGCVLTYSDDNFDRALELGFAESIRREWDWRVKRGESVANLRPFARILPDAAGEGADAGDRVGPGPALGRDS</sequence>
<evidence type="ECO:0000256" key="1">
    <source>
        <dbReference type="SAM" id="MobiDB-lite"/>
    </source>
</evidence>
<proteinExistence type="predicted"/>